<gene>
    <name evidence="2" type="ORF">H0921_02030</name>
</gene>
<evidence type="ECO:0000313" key="2">
    <source>
        <dbReference type="EMBL" id="MBA2224935.1"/>
    </source>
</evidence>
<evidence type="ECO:0000256" key="1">
    <source>
        <dbReference type="SAM" id="SignalP"/>
    </source>
</evidence>
<accession>A0A7V8VBS4</accession>
<feature type="chain" id="PRO_5031228531" evidence="1">
    <location>
        <begin position="23"/>
        <end position="86"/>
    </location>
</feature>
<protein>
    <submittedName>
        <fullName evidence="2">Uncharacterized protein</fullName>
    </submittedName>
</protein>
<dbReference type="EMBL" id="JACEFB010000001">
    <property type="protein sequence ID" value="MBA2224935.1"/>
    <property type="molecule type" value="Genomic_DNA"/>
</dbReference>
<organism evidence="2 3">
    <name type="scientific">Thermogemmata fonticola</name>
    <dbReference type="NCBI Taxonomy" id="2755323"/>
    <lineage>
        <taxon>Bacteria</taxon>
        <taxon>Pseudomonadati</taxon>
        <taxon>Planctomycetota</taxon>
        <taxon>Planctomycetia</taxon>
        <taxon>Gemmatales</taxon>
        <taxon>Gemmataceae</taxon>
        <taxon>Thermogemmata</taxon>
    </lineage>
</organism>
<sequence length="86" mass="9350">MSRSKRWGVMIALVWGGLAGLAAEPAPVTPDNFDKLRQLIQPQPGESRFWQIPWLLSLDEAIQKAAAEGKPIFVWSGAGGPPHTVC</sequence>
<dbReference type="Proteomes" id="UP000542342">
    <property type="component" value="Unassembled WGS sequence"/>
</dbReference>
<dbReference type="RefSeq" id="WP_194536344.1">
    <property type="nucleotide sequence ID" value="NZ_JACEFB010000001.1"/>
</dbReference>
<keyword evidence="1" id="KW-0732">Signal</keyword>
<feature type="signal peptide" evidence="1">
    <location>
        <begin position="1"/>
        <end position="22"/>
    </location>
</feature>
<evidence type="ECO:0000313" key="3">
    <source>
        <dbReference type="Proteomes" id="UP000542342"/>
    </source>
</evidence>
<name>A0A7V8VBS4_9BACT</name>
<proteinExistence type="predicted"/>
<keyword evidence="3" id="KW-1185">Reference proteome</keyword>
<dbReference type="AlphaFoldDB" id="A0A7V8VBS4"/>
<comment type="caution">
    <text evidence="2">The sequence shown here is derived from an EMBL/GenBank/DDBJ whole genome shotgun (WGS) entry which is preliminary data.</text>
</comment>
<reference evidence="2 3" key="1">
    <citation type="submission" date="2020-07" db="EMBL/GenBank/DDBJ databases">
        <title>Thermogemmata thermophila gen. nov., sp. nov., a novel moderate thermophilic planctomycete from a Kamchatka hot spring.</title>
        <authorList>
            <person name="Elcheninov A.G."/>
            <person name="Podosokorskaya O.A."/>
            <person name="Kovaleva O.L."/>
            <person name="Novikov A."/>
            <person name="Bonch-Osmolovskaya E.A."/>
            <person name="Toshchakov S.V."/>
            <person name="Kublanov I.V."/>
        </authorList>
    </citation>
    <scope>NUCLEOTIDE SEQUENCE [LARGE SCALE GENOMIC DNA]</scope>
    <source>
        <strain evidence="2 3">2918</strain>
    </source>
</reference>